<evidence type="ECO:0000256" key="8">
    <source>
        <dbReference type="ARBA" id="ARBA00023136"/>
    </source>
</evidence>
<dbReference type="EMBL" id="JAGTXO010000044">
    <property type="protein sequence ID" value="KAG8459059.1"/>
    <property type="molecule type" value="Genomic_DNA"/>
</dbReference>
<dbReference type="AlphaFoldDB" id="A0A8J5X894"/>
<evidence type="ECO:0008006" key="13">
    <source>
        <dbReference type="Google" id="ProtNLM"/>
    </source>
</evidence>
<dbReference type="SUPFAM" id="SSF103506">
    <property type="entry name" value="Mitochondrial carrier"/>
    <property type="match status" value="1"/>
</dbReference>
<keyword evidence="6" id="KW-1133">Transmembrane helix</keyword>
<dbReference type="OMA" id="FESCSMY"/>
<accession>A0A8J5X894</accession>
<keyword evidence="3 10" id="KW-0813">Transport</keyword>
<dbReference type="GO" id="GO:0000064">
    <property type="term" value="F:L-ornithine transmembrane transporter activity"/>
    <property type="evidence" value="ECO:0007669"/>
    <property type="project" value="TreeGrafter"/>
</dbReference>
<evidence type="ECO:0000313" key="11">
    <source>
        <dbReference type="EMBL" id="KAG8459059.1"/>
    </source>
</evidence>
<dbReference type="InterPro" id="IPR023395">
    <property type="entry name" value="MCP_dom_sf"/>
</dbReference>
<comment type="similarity">
    <text evidence="2 10">Belongs to the mitochondrial carrier (TC 2.A.29) family.</text>
</comment>
<evidence type="ECO:0000256" key="9">
    <source>
        <dbReference type="PROSITE-ProRule" id="PRU00282"/>
    </source>
</evidence>
<dbReference type="PROSITE" id="PS50920">
    <property type="entry name" value="SOLCAR"/>
    <property type="match status" value="2"/>
</dbReference>
<name>A0A8J5X894_DIALT</name>
<dbReference type="OrthoDB" id="193856at2759"/>
<gene>
    <name evidence="11" type="ORF">KFE25_002466</name>
</gene>
<dbReference type="PANTHER" id="PTHR45624:SF58">
    <property type="entry name" value="CARRIER PROTEIN, PUTATIVE-RELATED"/>
    <property type="match status" value="1"/>
</dbReference>
<comment type="subcellular location">
    <subcellularLocation>
        <location evidence="1">Mitochondrion membrane</location>
        <topology evidence="1">Multi-pass membrane protein</topology>
    </subcellularLocation>
</comment>
<evidence type="ECO:0000256" key="7">
    <source>
        <dbReference type="ARBA" id="ARBA00023128"/>
    </source>
</evidence>
<dbReference type="InterPro" id="IPR018108">
    <property type="entry name" value="MCP_transmembrane"/>
</dbReference>
<comment type="caution">
    <text evidence="11">The sequence shown here is derived from an EMBL/GenBank/DDBJ whole genome shotgun (WGS) entry which is preliminary data.</text>
</comment>
<dbReference type="PANTHER" id="PTHR45624">
    <property type="entry name" value="MITOCHONDRIAL BASIC AMINO ACIDS TRANSPORTER-RELATED"/>
    <property type="match status" value="1"/>
</dbReference>
<dbReference type="Gene3D" id="1.50.40.10">
    <property type="entry name" value="Mitochondrial carrier domain"/>
    <property type="match status" value="1"/>
</dbReference>
<keyword evidence="4 9" id="KW-0812">Transmembrane</keyword>
<keyword evidence="8 9" id="KW-0472">Membrane</keyword>
<evidence type="ECO:0000256" key="10">
    <source>
        <dbReference type="RuleBase" id="RU000488"/>
    </source>
</evidence>
<keyword evidence="5" id="KW-0677">Repeat</keyword>
<dbReference type="Proteomes" id="UP000751190">
    <property type="component" value="Unassembled WGS sequence"/>
</dbReference>
<dbReference type="GO" id="GO:1990575">
    <property type="term" value="P:mitochondrial L-ornithine transmembrane transport"/>
    <property type="evidence" value="ECO:0007669"/>
    <property type="project" value="TreeGrafter"/>
</dbReference>
<sequence length="266" mass="28360">MDNAISFASGMIYGVTSTVVGQPFDTVKTRMQARPENAKTGALETGLQLFRAEGLRGLYRGALPLLIGGGFMRSFQFGFYDTTLRRLRARHSAPRARVAGVDPDVLVAGFCGGLGRGLVEGPADYIKTRRQVGQAWTLGGLYEAGLPITLARNAFLFASFAVYADWSKLLVPGGLGPFWTGAVCANLAWLTIWPLDVAKSQMQSGNYRGASLPALLVASARSGMLFRGLLPGLVRSTVANGTAMVAFAHTKTVLETRFGSGRGSTF</sequence>
<keyword evidence="12" id="KW-1185">Reference proteome</keyword>
<evidence type="ECO:0000256" key="6">
    <source>
        <dbReference type="ARBA" id="ARBA00022989"/>
    </source>
</evidence>
<evidence type="ECO:0000256" key="4">
    <source>
        <dbReference type="ARBA" id="ARBA00022692"/>
    </source>
</evidence>
<evidence type="ECO:0000256" key="1">
    <source>
        <dbReference type="ARBA" id="ARBA00004225"/>
    </source>
</evidence>
<keyword evidence="7" id="KW-0496">Mitochondrion</keyword>
<dbReference type="InterPro" id="IPR050567">
    <property type="entry name" value="Mitochondrial_Carrier"/>
</dbReference>
<organism evidence="11 12">
    <name type="scientific">Diacronema lutheri</name>
    <name type="common">Unicellular marine alga</name>
    <name type="synonym">Monochrysis lutheri</name>
    <dbReference type="NCBI Taxonomy" id="2081491"/>
    <lineage>
        <taxon>Eukaryota</taxon>
        <taxon>Haptista</taxon>
        <taxon>Haptophyta</taxon>
        <taxon>Pavlovophyceae</taxon>
        <taxon>Pavlovales</taxon>
        <taxon>Pavlovaceae</taxon>
        <taxon>Diacronema</taxon>
    </lineage>
</organism>
<proteinExistence type="inferred from homology"/>
<dbReference type="GO" id="GO:0031966">
    <property type="term" value="C:mitochondrial membrane"/>
    <property type="evidence" value="ECO:0007669"/>
    <property type="project" value="UniProtKB-SubCell"/>
</dbReference>
<feature type="repeat" description="Solcar" evidence="9">
    <location>
        <begin position="172"/>
        <end position="253"/>
    </location>
</feature>
<evidence type="ECO:0000256" key="5">
    <source>
        <dbReference type="ARBA" id="ARBA00022737"/>
    </source>
</evidence>
<evidence type="ECO:0000256" key="2">
    <source>
        <dbReference type="ARBA" id="ARBA00006375"/>
    </source>
</evidence>
<protein>
    <recommendedName>
        <fullName evidence="13">Mitochondrial carrier protein</fullName>
    </recommendedName>
</protein>
<feature type="repeat" description="Solcar" evidence="9">
    <location>
        <begin position="1"/>
        <end position="86"/>
    </location>
</feature>
<evidence type="ECO:0000256" key="3">
    <source>
        <dbReference type="ARBA" id="ARBA00022448"/>
    </source>
</evidence>
<dbReference type="Pfam" id="PF00153">
    <property type="entry name" value="Mito_carr"/>
    <property type="match status" value="2"/>
</dbReference>
<evidence type="ECO:0000313" key="12">
    <source>
        <dbReference type="Proteomes" id="UP000751190"/>
    </source>
</evidence>
<reference evidence="11" key="1">
    <citation type="submission" date="2021-05" db="EMBL/GenBank/DDBJ databases">
        <title>The genome of the haptophyte Pavlova lutheri (Diacronema luteri, Pavlovales) - a model for lipid biosynthesis in eukaryotic algae.</title>
        <authorList>
            <person name="Hulatt C.J."/>
            <person name="Posewitz M.C."/>
        </authorList>
    </citation>
    <scope>NUCLEOTIDE SEQUENCE</scope>
    <source>
        <strain evidence="11">NIVA-4/92</strain>
    </source>
</reference>